<dbReference type="InParanoid" id="Q7UTW1"/>
<keyword evidence="2" id="KW-1185">Reference proteome</keyword>
<sequence length="63" mass="7046">MMMARQAVCIVLDVLIAWVPWRSWMGVEANTSTEGADLSPFNVMSLGRCSGSLLNDFARRQKK</sequence>
<evidence type="ECO:0000313" key="2">
    <source>
        <dbReference type="Proteomes" id="UP000001025"/>
    </source>
</evidence>
<organism evidence="1 2">
    <name type="scientific">Rhodopirellula baltica (strain DSM 10527 / NCIMB 13988 / SH1)</name>
    <dbReference type="NCBI Taxonomy" id="243090"/>
    <lineage>
        <taxon>Bacteria</taxon>
        <taxon>Pseudomonadati</taxon>
        <taxon>Planctomycetota</taxon>
        <taxon>Planctomycetia</taxon>
        <taxon>Pirellulales</taxon>
        <taxon>Pirellulaceae</taxon>
        <taxon>Rhodopirellula</taxon>
    </lineage>
</organism>
<dbReference type="EMBL" id="BX294139">
    <property type="protein sequence ID" value="CAD73323.1"/>
    <property type="molecule type" value="Genomic_DNA"/>
</dbReference>
<accession>Q7UTW1</accession>
<evidence type="ECO:0000313" key="1">
    <source>
        <dbReference type="EMBL" id="CAD73323.1"/>
    </source>
</evidence>
<name>Q7UTW1_RHOBA</name>
<proteinExistence type="predicted"/>
<reference evidence="1 2" key="1">
    <citation type="journal article" date="2003" name="Proc. Natl. Acad. Sci. U.S.A.">
        <title>Complete genome sequence of the marine planctomycete Pirellula sp. strain 1.</title>
        <authorList>
            <person name="Gloeckner F.O."/>
            <person name="Kube M."/>
            <person name="Bauer M."/>
            <person name="Teeling H."/>
            <person name="Lombardot T."/>
            <person name="Ludwig W."/>
            <person name="Gade D."/>
            <person name="Beck A."/>
            <person name="Borzym K."/>
            <person name="Heitmann K."/>
            <person name="Rabus R."/>
            <person name="Schlesner H."/>
            <person name="Amann R."/>
            <person name="Reinhardt R."/>
        </authorList>
    </citation>
    <scope>NUCLEOTIDE SEQUENCE [LARGE SCALE GENOMIC DNA]</scope>
    <source>
        <strain evidence="2">DSM 10527 / NCIMB 13988 / SH1</strain>
    </source>
</reference>
<dbReference type="STRING" id="243090.RB3655"/>
<protein>
    <submittedName>
        <fullName evidence="1">Uncharacterized protein</fullName>
    </submittedName>
</protein>
<dbReference type="Proteomes" id="UP000001025">
    <property type="component" value="Chromosome"/>
</dbReference>
<gene>
    <name evidence="1" type="ordered locus">RB3655</name>
</gene>
<dbReference type="HOGENOM" id="CLU_2882937_0_0_0"/>
<dbReference type="AlphaFoldDB" id="Q7UTW1"/>
<dbReference type="KEGG" id="rba:RB3655"/>
<dbReference type="EnsemblBacteria" id="CAD73323">
    <property type="protein sequence ID" value="CAD73323"/>
    <property type="gene ID" value="RB3655"/>
</dbReference>